<feature type="region of interest" description="Disordered" evidence="1">
    <location>
        <begin position="120"/>
        <end position="149"/>
    </location>
</feature>
<sequence length="215" mass="23049">MPSVSRRNIVSGLTSAISRNRRSLSRRRCSERWRWMALPNRLATFWTNVTSSAVKVDWPVECVPRTPQGSSVLPMTMLMPLTTLWSSNSGGPLKRSSVARSSTTTASSVLSVKPACESSPAPTAAVPTSPSCQPTPARNRRSERSGRYSSTFEYSVPSVSETSSTASSNSVCSPLPERACFPSAASAGCCSIRASSPTSARRCATRFSIRFASSV</sequence>
<dbReference type="EMBL" id="FNOF01000002">
    <property type="protein sequence ID" value="SDW22952.1"/>
    <property type="molecule type" value="Genomic_DNA"/>
</dbReference>
<protein>
    <submittedName>
        <fullName evidence="2">Uncharacterized protein</fullName>
    </submittedName>
</protein>
<evidence type="ECO:0000313" key="3">
    <source>
        <dbReference type="Proteomes" id="UP000182573"/>
    </source>
</evidence>
<accession>A0A1H2RTZ6</accession>
<dbReference type="Proteomes" id="UP000182573">
    <property type="component" value="Unassembled WGS sequence"/>
</dbReference>
<organism evidence="2 3">
    <name type="scientific">Haloarcula vallismortis</name>
    <name type="common">Halobacterium vallismortis</name>
    <dbReference type="NCBI Taxonomy" id="28442"/>
    <lineage>
        <taxon>Archaea</taxon>
        <taxon>Methanobacteriati</taxon>
        <taxon>Methanobacteriota</taxon>
        <taxon>Stenosarchaea group</taxon>
        <taxon>Halobacteria</taxon>
        <taxon>Halobacteriales</taxon>
        <taxon>Haloarculaceae</taxon>
        <taxon>Haloarcula</taxon>
    </lineage>
</organism>
<dbReference type="STRING" id="28442.SAMN05443574_10262"/>
<reference evidence="2 3" key="1">
    <citation type="submission" date="2016-10" db="EMBL/GenBank/DDBJ databases">
        <authorList>
            <person name="de Groot N.N."/>
        </authorList>
    </citation>
    <scope>NUCLEOTIDE SEQUENCE [LARGE SCALE GENOMIC DNA]</scope>
    <source>
        <strain evidence="2 3">DSM 3756</strain>
    </source>
</reference>
<name>A0A1H2RTZ6_HALVA</name>
<dbReference type="AlphaFoldDB" id="A0A1H2RTZ6"/>
<gene>
    <name evidence="2" type="ORF">SAMN05443574_10262</name>
</gene>
<feature type="compositionally biased region" description="Low complexity" evidence="1">
    <location>
        <begin position="120"/>
        <end position="131"/>
    </location>
</feature>
<evidence type="ECO:0000256" key="1">
    <source>
        <dbReference type="SAM" id="MobiDB-lite"/>
    </source>
</evidence>
<evidence type="ECO:0000313" key="2">
    <source>
        <dbReference type="EMBL" id="SDW22952.1"/>
    </source>
</evidence>
<proteinExistence type="predicted"/>